<proteinExistence type="predicted"/>
<evidence type="ECO:0000259" key="2">
    <source>
        <dbReference type="Pfam" id="PF13439"/>
    </source>
</evidence>
<dbReference type="EMBL" id="CP063458">
    <property type="protein sequence ID" value="QOV90627.1"/>
    <property type="molecule type" value="Genomic_DNA"/>
</dbReference>
<sequence length="351" mass="38967">MVELATRFHHDHEVHVFTNTVDATDTPGITFHHVPAWRPNALASILSFIVPATLLVRGPFDIVHAQGLCGFRHNLTTAHICQRAWFEGLERMGMRLSWRQRLFKTFVTPLERLALCQPATRRVIAVSERIRLDLADAYGRTEGVEVIYHGTDNSTFRPDNRTRFRDEVRADLGLSNDGFMALYVGDVKKGAAAAIRATEKVPGVTLLIVSSSDVSYVESLAASLGVQDRVVFSPHSTRVEKLFAAADAFVFPTIYESFGLVITEAMASGLPVITNRAAGAAELIDDGVNGLLTDEPWDIDQIARHLACLRDNPRLRSEIGLAARAKVEAYTWDRTAQQTMAVYRKILQEQA</sequence>
<protein>
    <submittedName>
        <fullName evidence="3">Glycosyltransferase family 4 protein</fullName>
    </submittedName>
</protein>
<dbReference type="Pfam" id="PF13439">
    <property type="entry name" value="Glyco_transf_4"/>
    <property type="match status" value="1"/>
</dbReference>
<evidence type="ECO:0000313" key="3">
    <source>
        <dbReference type="EMBL" id="QOV90627.1"/>
    </source>
</evidence>
<dbReference type="Proteomes" id="UP000593765">
    <property type="component" value="Chromosome"/>
</dbReference>
<feature type="domain" description="Glycosyltransferase subfamily 4-like N-terminal" evidence="2">
    <location>
        <begin position="2"/>
        <end position="152"/>
    </location>
</feature>
<evidence type="ECO:0000313" key="4">
    <source>
        <dbReference type="Proteomes" id="UP000593765"/>
    </source>
</evidence>
<dbReference type="InterPro" id="IPR028098">
    <property type="entry name" value="Glyco_trans_4-like_N"/>
</dbReference>
<dbReference type="InterPro" id="IPR001296">
    <property type="entry name" value="Glyco_trans_1"/>
</dbReference>
<dbReference type="CDD" id="cd03801">
    <property type="entry name" value="GT4_PimA-like"/>
    <property type="match status" value="1"/>
</dbReference>
<dbReference type="AlphaFoldDB" id="A0A7M2WYN1"/>
<feature type="domain" description="Glycosyl transferase family 1" evidence="1">
    <location>
        <begin position="165"/>
        <end position="324"/>
    </location>
</feature>
<evidence type="ECO:0000259" key="1">
    <source>
        <dbReference type="Pfam" id="PF00534"/>
    </source>
</evidence>
<dbReference type="GO" id="GO:0016757">
    <property type="term" value="F:glycosyltransferase activity"/>
    <property type="evidence" value="ECO:0007669"/>
    <property type="project" value="InterPro"/>
</dbReference>
<keyword evidence="4" id="KW-1185">Reference proteome</keyword>
<name>A0A7M2WYN1_9BACT</name>
<dbReference type="SUPFAM" id="SSF53756">
    <property type="entry name" value="UDP-Glycosyltransferase/glycogen phosphorylase"/>
    <property type="match status" value="1"/>
</dbReference>
<organism evidence="3 4">
    <name type="scientific">Humisphaera borealis</name>
    <dbReference type="NCBI Taxonomy" id="2807512"/>
    <lineage>
        <taxon>Bacteria</taxon>
        <taxon>Pseudomonadati</taxon>
        <taxon>Planctomycetota</taxon>
        <taxon>Phycisphaerae</taxon>
        <taxon>Tepidisphaerales</taxon>
        <taxon>Tepidisphaeraceae</taxon>
        <taxon>Humisphaera</taxon>
    </lineage>
</organism>
<reference evidence="3 4" key="1">
    <citation type="submission" date="2020-10" db="EMBL/GenBank/DDBJ databases">
        <title>Wide distribution of Phycisphaera-like planctomycetes from WD2101 soil group in peatlands and genome analysis of the first cultivated representative.</title>
        <authorList>
            <person name="Dedysh S.N."/>
            <person name="Beletsky A.V."/>
            <person name="Ivanova A."/>
            <person name="Kulichevskaya I.S."/>
            <person name="Suzina N.E."/>
            <person name="Philippov D.A."/>
            <person name="Rakitin A.L."/>
            <person name="Mardanov A.V."/>
            <person name="Ravin N.V."/>
        </authorList>
    </citation>
    <scope>NUCLEOTIDE SEQUENCE [LARGE SCALE GENOMIC DNA]</scope>
    <source>
        <strain evidence="3 4">M1803</strain>
    </source>
</reference>
<dbReference type="KEGG" id="hbs:IPV69_04495"/>
<gene>
    <name evidence="3" type="ORF">IPV69_04495</name>
</gene>
<dbReference type="Pfam" id="PF00534">
    <property type="entry name" value="Glycos_transf_1"/>
    <property type="match status" value="1"/>
</dbReference>
<accession>A0A7M2WYN1</accession>
<dbReference type="PANTHER" id="PTHR12526">
    <property type="entry name" value="GLYCOSYLTRANSFERASE"/>
    <property type="match status" value="1"/>
</dbReference>
<dbReference type="Gene3D" id="3.40.50.2000">
    <property type="entry name" value="Glycogen Phosphorylase B"/>
    <property type="match status" value="2"/>
</dbReference>